<dbReference type="AlphaFoldDB" id="A0A413KCD9"/>
<dbReference type="Proteomes" id="UP000284163">
    <property type="component" value="Unassembled WGS sequence"/>
</dbReference>
<dbReference type="PANTHER" id="PTHR43685:SF2">
    <property type="entry name" value="GLYCOSYLTRANSFERASE 2-LIKE DOMAIN-CONTAINING PROTEIN"/>
    <property type="match status" value="1"/>
</dbReference>
<proteinExistence type="predicted"/>
<comment type="caution">
    <text evidence="2">The sequence shown here is derived from an EMBL/GenBank/DDBJ whole genome shotgun (WGS) entry which is preliminary data.</text>
</comment>
<dbReference type="GO" id="GO:0016740">
    <property type="term" value="F:transferase activity"/>
    <property type="evidence" value="ECO:0007669"/>
    <property type="project" value="UniProtKB-KW"/>
</dbReference>
<protein>
    <submittedName>
        <fullName evidence="2">Glycosyltransferase family 2 protein</fullName>
    </submittedName>
</protein>
<dbReference type="Pfam" id="PF00535">
    <property type="entry name" value="Glycos_transf_2"/>
    <property type="match status" value="1"/>
</dbReference>
<sequence>MFHTTGYLPRHTDIMSAMSDEVMNLDDAAHEAFPLVAIVIINHNYSEFVGQAIESALAQTYPRTEIYVIDDGSTDNSVEVISSYDEQVHVCVQQNQGVVKTRNKAISLAKDADYLVQLDADDYLDEHFVENMVSCALKESADLVYCQVHYFGRVEFDSKYPEYNLEKLKHENYMGAYSLLRMAFIIEHDLEYDEYLGCLGYEDWDFALGACLSGAVAARVDESLYFYRKHTGTASRNDAQENDLSKILLVRHHIWQKYNHIYPSEFCYFSAEIDILYEMISQLEAYEVDKGKYAEVRGQLEQMQNSKRWRYSSRVLDWMHKFRSIFRRKN</sequence>
<feature type="domain" description="Glycosyltransferase 2-like" evidence="1">
    <location>
        <begin position="38"/>
        <end position="162"/>
    </location>
</feature>
<dbReference type="SUPFAM" id="SSF53448">
    <property type="entry name" value="Nucleotide-diphospho-sugar transferases"/>
    <property type="match status" value="1"/>
</dbReference>
<dbReference type="InterPro" id="IPR029044">
    <property type="entry name" value="Nucleotide-diphossugar_trans"/>
</dbReference>
<dbReference type="InterPro" id="IPR001173">
    <property type="entry name" value="Glyco_trans_2-like"/>
</dbReference>
<dbReference type="EMBL" id="QSDK01000007">
    <property type="protein sequence ID" value="RGY76576.1"/>
    <property type="molecule type" value="Genomic_DNA"/>
</dbReference>
<name>A0A413KCD9_BIFPS</name>
<accession>A0A413KCD9</accession>
<dbReference type="CDD" id="cd00761">
    <property type="entry name" value="Glyco_tranf_GTA_type"/>
    <property type="match status" value="1"/>
</dbReference>
<evidence type="ECO:0000259" key="1">
    <source>
        <dbReference type="Pfam" id="PF00535"/>
    </source>
</evidence>
<evidence type="ECO:0000313" key="3">
    <source>
        <dbReference type="Proteomes" id="UP000284163"/>
    </source>
</evidence>
<dbReference type="InterPro" id="IPR050834">
    <property type="entry name" value="Glycosyltransf_2"/>
</dbReference>
<keyword evidence="2" id="KW-0808">Transferase</keyword>
<dbReference type="PANTHER" id="PTHR43685">
    <property type="entry name" value="GLYCOSYLTRANSFERASE"/>
    <property type="match status" value="1"/>
</dbReference>
<reference evidence="2 3" key="1">
    <citation type="submission" date="2018-08" db="EMBL/GenBank/DDBJ databases">
        <title>A genome reference for cultivated species of the human gut microbiota.</title>
        <authorList>
            <person name="Zou Y."/>
            <person name="Xue W."/>
            <person name="Luo G."/>
        </authorList>
    </citation>
    <scope>NUCLEOTIDE SEQUENCE [LARGE SCALE GENOMIC DNA]</scope>
    <source>
        <strain evidence="2 3">CF01-1</strain>
    </source>
</reference>
<gene>
    <name evidence="2" type="ORF">DXA22_06160</name>
</gene>
<evidence type="ECO:0000313" key="2">
    <source>
        <dbReference type="EMBL" id="RGY76576.1"/>
    </source>
</evidence>
<organism evidence="2 3">
    <name type="scientific">Bifidobacterium pseudocatenulatum</name>
    <dbReference type="NCBI Taxonomy" id="28026"/>
    <lineage>
        <taxon>Bacteria</taxon>
        <taxon>Bacillati</taxon>
        <taxon>Actinomycetota</taxon>
        <taxon>Actinomycetes</taxon>
        <taxon>Bifidobacteriales</taxon>
        <taxon>Bifidobacteriaceae</taxon>
        <taxon>Bifidobacterium</taxon>
    </lineage>
</organism>
<dbReference type="Gene3D" id="3.90.550.10">
    <property type="entry name" value="Spore Coat Polysaccharide Biosynthesis Protein SpsA, Chain A"/>
    <property type="match status" value="1"/>
</dbReference>